<dbReference type="GO" id="GO:0005886">
    <property type="term" value="C:plasma membrane"/>
    <property type="evidence" value="ECO:0007669"/>
    <property type="project" value="UniProtKB-SubCell"/>
</dbReference>
<evidence type="ECO:0000313" key="9">
    <source>
        <dbReference type="EMBL" id="KKO11327.1"/>
    </source>
</evidence>
<feature type="transmembrane region" description="Helical" evidence="8">
    <location>
        <begin position="416"/>
        <end position="434"/>
    </location>
</feature>
<keyword evidence="5 8" id="KW-0812">Transmembrane</keyword>
<sequence length="548" mass="57718">MLPLLLVLAVCAGVRIWLMRHAEVIAPDGTVYIQMARQWSHDPAGVIRDFDYHPGYPVAIVGAHRVIEALGIADGRAAWEIAGGSVSVLAGVAAVAAVWFFAGLTFGWRIAWISALVFGVGRKWAAVGADVLSDALMVCLAMWALGAVVVAANGLKRRSPWALAAAAVVGLLAGGSYLARPEGMVVLVLGVGLWGVMVLRGQSPWRLTIGAGATAAATALAVSLPYILAIGGFTKKKPTWTLATKAGCAVLLAGAAIGLWHLVKYARRHPSRRLLVAMTMGALLVGGALFVWAPDARGLLGSLKTFGAKTPEALHPVVAGLVCVWLIAWIAQHLLGRRARPDLLPLPKPECGLLILGLQIVFVGVLLGLHQGHGYISHRHFMLCAAALAPLAGAAVVSMARGAVAIAGRFRLRESVAAFVITGVISAFLADYALSKPLHAGKGGYRQAGEFVAAQSDKGQTVWADESWVFHYSGLTGRTVPANGRLDAETIRASGAQYLVLGGRSLRNFPELATLARTHGVRVAHFPPDIPSDNKNAVHVYRLQPKGP</sequence>
<organism evidence="9">
    <name type="scientific">marine sediment metagenome</name>
    <dbReference type="NCBI Taxonomy" id="412755"/>
    <lineage>
        <taxon>unclassified sequences</taxon>
        <taxon>metagenomes</taxon>
        <taxon>ecological metagenomes</taxon>
    </lineage>
</organism>
<accession>A0A0F9YGH7</accession>
<feature type="transmembrane region" description="Helical" evidence="8">
    <location>
        <begin position="207"/>
        <end position="228"/>
    </location>
</feature>
<feature type="transmembrane region" description="Helical" evidence="8">
    <location>
        <begin position="135"/>
        <end position="154"/>
    </location>
</feature>
<keyword evidence="2" id="KW-1003">Cell membrane</keyword>
<protein>
    <recommendedName>
        <fullName evidence="10">Glycosyltransferase RgtA/B/C/D-like domain-containing protein</fullName>
    </recommendedName>
</protein>
<evidence type="ECO:0000256" key="7">
    <source>
        <dbReference type="ARBA" id="ARBA00023136"/>
    </source>
</evidence>
<evidence type="ECO:0000256" key="3">
    <source>
        <dbReference type="ARBA" id="ARBA00022676"/>
    </source>
</evidence>
<keyword evidence="3" id="KW-0328">Glycosyltransferase</keyword>
<feature type="transmembrane region" description="Helical" evidence="8">
    <location>
        <begin position="184"/>
        <end position="200"/>
    </location>
</feature>
<dbReference type="InterPro" id="IPR050297">
    <property type="entry name" value="LipidA_mod_glycosyltrf_83"/>
</dbReference>
<evidence type="ECO:0000256" key="8">
    <source>
        <dbReference type="SAM" id="Phobius"/>
    </source>
</evidence>
<dbReference type="GO" id="GO:0016763">
    <property type="term" value="F:pentosyltransferase activity"/>
    <property type="evidence" value="ECO:0007669"/>
    <property type="project" value="TreeGrafter"/>
</dbReference>
<reference evidence="9" key="1">
    <citation type="journal article" date="2015" name="Nature">
        <title>Complex archaea that bridge the gap between prokaryotes and eukaryotes.</title>
        <authorList>
            <person name="Spang A."/>
            <person name="Saw J.H."/>
            <person name="Jorgensen S.L."/>
            <person name="Zaremba-Niedzwiedzka K."/>
            <person name="Martijn J."/>
            <person name="Lind A.E."/>
            <person name="van Eijk R."/>
            <person name="Schleper C."/>
            <person name="Guy L."/>
            <person name="Ettema T.J."/>
        </authorList>
    </citation>
    <scope>NUCLEOTIDE SEQUENCE</scope>
</reference>
<feature type="transmembrane region" description="Helical" evidence="8">
    <location>
        <begin position="313"/>
        <end position="331"/>
    </location>
</feature>
<dbReference type="PANTHER" id="PTHR33908">
    <property type="entry name" value="MANNOSYLTRANSFERASE YKCB-RELATED"/>
    <property type="match status" value="1"/>
</dbReference>
<evidence type="ECO:0000256" key="5">
    <source>
        <dbReference type="ARBA" id="ARBA00022692"/>
    </source>
</evidence>
<keyword evidence="4" id="KW-0808">Transferase</keyword>
<dbReference type="GO" id="GO:0008610">
    <property type="term" value="P:lipid biosynthetic process"/>
    <property type="evidence" value="ECO:0007669"/>
    <property type="project" value="UniProtKB-ARBA"/>
</dbReference>
<dbReference type="PANTHER" id="PTHR33908:SF3">
    <property type="entry name" value="UNDECAPRENYL PHOSPHATE-ALPHA-4-AMINO-4-DEOXY-L-ARABINOSE ARABINOSYL TRANSFERASE"/>
    <property type="match status" value="1"/>
</dbReference>
<keyword evidence="6 8" id="KW-1133">Transmembrane helix</keyword>
<dbReference type="GO" id="GO:0010041">
    <property type="term" value="P:response to iron(III) ion"/>
    <property type="evidence" value="ECO:0007669"/>
    <property type="project" value="TreeGrafter"/>
</dbReference>
<comment type="caution">
    <text evidence="9">The sequence shown here is derived from an EMBL/GenBank/DDBJ whole genome shotgun (WGS) entry which is preliminary data.</text>
</comment>
<evidence type="ECO:0008006" key="10">
    <source>
        <dbReference type="Google" id="ProtNLM"/>
    </source>
</evidence>
<feature type="transmembrane region" description="Helical" evidence="8">
    <location>
        <begin position="380"/>
        <end position="404"/>
    </location>
</feature>
<name>A0A0F9YGH7_9ZZZZ</name>
<gene>
    <name evidence="9" type="ORF">LCGC14_0018070</name>
</gene>
<feature type="transmembrane region" description="Helical" evidence="8">
    <location>
        <begin position="240"/>
        <end position="262"/>
    </location>
</feature>
<dbReference type="AlphaFoldDB" id="A0A0F9YGH7"/>
<keyword evidence="7 8" id="KW-0472">Membrane</keyword>
<feature type="transmembrane region" description="Helical" evidence="8">
    <location>
        <begin position="161"/>
        <end position="178"/>
    </location>
</feature>
<proteinExistence type="predicted"/>
<feature type="transmembrane region" description="Helical" evidence="8">
    <location>
        <begin position="274"/>
        <end position="293"/>
    </location>
</feature>
<feature type="transmembrane region" description="Helical" evidence="8">
    <location>
        <begin position="81"/>
        <end position="103"/>
    </location>
</feature>
<evidence type="ECO:0000256" key="2">
    <source>
        <dbReference type="ARBA" id="ARBA00022475"/>
    </source>
</evidence>
<evidence type="ECO:0000256" key="4">
    <source>
        <dbReference type="ARBA" id="ARBA00022679"/>
    </source>
</evidence>
<comment type="subcellular location">
    <subcellularLocation>
        <location evidence="1">Cell membrane</location>
        <topology evidence="1">Multi-pass membrane protein</topology>
    </subcellularLocation>
</comment>
<evidence type="ECO:0000256" key="6">
    <source>
        <dbReference type="ARBA" id="ARBA00022989"/>
    </source>
</evidence>
<dbReference type="EMBL" id="LAZR01000003">
    <property type="protein sequence ID" value="KKO11327.1"/>
    <property type="molecule type" value="Genomic_DNA"/>
</dbReference>
<evidence type="ECO:0000256" key="1">
    <source>
        <dbReference type="ARBA" id="ARBA00004651"/>
    </source>
</evidence>
<feature type="transmembrane region" description="Helical" evidence="8">
    <location>
        <begin position="351"/>
        <end position="368"/>
    </location>
</feature>